<reference evidence="18" key="1">
    <citation type="journal article" date="2009" name="BMC Genomics">
        <title>454 pyrosequencing based transcriptome analysis of Zygaena filipendulae with focus on genes involved in biosynthesis of cyanogenic glucosides.</title>
        <authorList>
            <person name="Zagrobelny M."/>
            <person name="Scheibye-Alsing K."/>
            <person name="Jensen N.B."/>
            <person name="Moller B.L."/>
            <person name="Gorodkin J."/>
            <person name="Bak S."/>
        </authorList>
    </citation>
    <scope>NUCLEOTIDE SEQUENCE</scope>
</reference>
<keyword evidence="8" id="KW-0256">Endoplasmic reticulum</keyword>
<feature type="chain" id="PRO_5012493431" description="unspecific monooxygenase" evidence="17">
    <location>
        <begin position="18"/>
        <end position="512"/>
    </location>
</feature>
<dbReference type="GO" id="GO:0020037">
    <property type="term" value="F:heme binding"/>
    <property type="evidence" value="ECO:0007669"/>
    <property type="project" value="InterPro"/>
</dbReference>
<dbReference type="Gene3D" id="1.10.630.10">
    <property type="entry name" value="Cytochrome P450"/>
    <property type="match status" value="1"/>
</dbReference>
<evidence type="ECO:0000256" key="14">
    <source>
        <dbReference type="ARBA" id="ARBA00047827"/>
    </source>
</evidence>
<evidence type="ECO:0000256" key="2">
    <source>
        <dbReference type="ARBA" id="ARBA00004174"/>
    </source>
</evidence>
<dbReference type="InterPro" id="IPR001128">
    <property type="entry name" value="Cyt_P450"/>
</dbReference>
<evidence type="ECO:0000256" key="13">
    <source>
        <dbReference type="ARBA" id="ARBA00023136"/>
    </source>
</evidence>
<protein>
    <recommendedName>
        <fullName evidence="5">unspecific monooxygenase</fullName>
        <ecNumber evidence="5">1.14.14.1</ecNumber>
    </recommendedName>
</protein>
<keyword evidence="10 16" id="KW-0560">Oxidoreductase</keyword>
<evidence type="ECO:0000256" key="4">
    <source>
        <dbReference type="ARBA" id="ARBA00010617"/>
    </source>
</evidence>
<dbReference type="InterPro" id="IPR050476">
    <property type="entry name" value="Insect_CytP450_Detox"/>
</dbReference>
<evidence type="ECO:0000256" key="1">
    <source>
        <dbReference type="ARBA" id="ARBA00001971"/>
    </source>
</evidence>
<evidence type="ECO:0000256" key="16">
    <source>
        <dbReference type="RuleBase" id="RU000461"/>
    </source>
</evidence>
<evidence type="ECO:0000256" key="6">
    <source>
        <dbReference type="ARBA" id="ARBA00022617"/>
    </source>
</evidence>
<dbReference type="CDD" id="cd11056">
    <property type="entry name" value="CYP6-like"/>
    <property type="match status" value="1"/>
</dbReference>
<dbReference type="PRINTS" id="PR00385">
    <property type="entry name" value="P450"/>
</dbReference>
<dbReference type="FunFam" id="1.10.630.10:FF:000042">
    <property type="entry name" value="Cytochrome P450"/>
    <property type="match status" value="1"/>
</dbReference>
<evidence type="ECO:0000256" key="7">
    <source>
        <dbReference type="ARBA" id="ARBA00022723"/>
    </source>
</evidence>
<dbReference type="PANTHER" id="PTHR24292">
    <property type="entry name" value="CYTOCHROME P450"/>
    <property type="match status" value="1"/>
</dbReference>
<evidence type="ECO:0000256" key="9">
    <source>
        <dbReference type="ARBA" id="ARBA00022848"/>
    </source>
</evidence>
<comment type="similarity">
    <text evidence="4 16">Belongs to the cytochrome P450 family.</text>
</comment>
<dbReference type="Pfam" id="PF00067">
    <property type="entry name" value="p450"/>
    <property type="match status" value="1"/>
</dbReference>
<evidence type="ECO:0000256" key="12">
    <source>
        <dbReference type="ARBA" id="ARBA00023033"/>
    </source>
</evidence>
<evidence type="ECO:0000256" key="3">
    <source>
        <dbReference type="ARBA" id="ARBA00004406"/>
    </source>
</evidence>
<keyword evidence="6 15" id="KW-0349">Heme</keyword>
<comment type="subcellular location">
    <subcellularLocation>
        <location evidence="3">Endoplasmic reticulum membrane</location>
        <topology evidence="3">Peripheral membrane protein</topology>
    </subcellularLocation>
    <subcellularLocation>
        <location evidence="2">Microsome membrane</location>
        <topology evidence="2">Peripheral membrane protein</topology>
    </subcellularLocation>
</comment>
<evidence type="ECO:0000256" key="8">
    <source>
        <dbReference type="ARBA" id="ARBA00022824"/>
    </source>
</evidence>
<reference evidence="18" key="2">
    <citation type="journal article" date="2014" name="PLoS ONE">
        <title>Chemical defense balanced by sequestration and de novo biosynthesis in a lepidopteran specialist.</title>
        <authorList>
            <person name="Furstenberg-Hagg J."/>
            <person name="Zagrobelny M."/>
            <person name="Jorgensen K."/>
            <person name="Vogel H."/>
            <person name="Moller B.L."/>
            <person name="Bak S."/>
        </authorList>
    </citation>
    <scope>NUCLEOTIDE SEQUENCE</scope>
</reference>
<dbReference type="PANTHER" id="PTHR24292:SF45">
    <property type="entry name" value="CYTOCHROME P450 6G1-RELATED"/>
    <property type="match status" value="1"/>
</dbReference>
<dbReference type="AlphaFoldDB" id="A0A286MXM4"/>
<dbReference type="EMBL" id="MF684342">
    <property type="protein sequence ID" value="ASX93976.1"/>
    <property type="molecule type" value="mRNA"/>
</dbReference>
<evidence type="ECO:0000256" key="11">
    <source>
        <dbReference type="ARBA" id="ARBA00023004"/>
    </source>
</evidence>
<keyword evidence="13" id="KW-0472">Membrane</keyword>
<evidence type="ECO:0000256" key="10">
    <source>
        <dbReference type="ARBA" id="ARBA00023002"/>
    </source>
</evidence>
<keyword evidence="12 16" id="KW-0503">Monooxygenase</keyword>
<keyword evidence="9" id="KW-0492">Microsome</keyword>
<reference evidence="18" key="3">
    <citation type="submission" date="2017-08" db="EMBL/GenBank/DDBJ databases">
        <authorList>
            <person name="de Groot N.N."/>
        </authorList>
    </citation>
    <scope>NUCLEOTIDE SEQUENCE</scope>
</reference>
<proteinExistence type="evidence at transcript level"/>
<feature type="binding site" description="axial binding residue" evidence="15">
    <location>
        <position position="452"/>
    </location>
    <ligand>
        <name>heme</name>
        <dbReference type="ChEBI" id="CHEBI:30413"/>
    </ligand>
    <ligandPart>
        <name>Fe</name>
        <dbReference type="ChEBI" id="CHEBI:18248"/>
    </ligandPart>
</feature>
<dbReference type="PRINTS" id="PR00463">
    <property type="entry name" value="EP450I"/>
</dbReference>
<evidence type="ECO:0000256" key="5">
    <source>
        <dbReference type="ARBA" id="ARBA00012109"/>
    </source>
</evidence>
<accession>A0A286MXM4</accession>
<gene>
    <name evidence="18" type="primary">CYP6AN19</name>
</gene>
<dbReference type="GO" id="GO:0016712">
    <property type="term" value="F:oxidoreductase activity, acting on paired donors, with incorporation or reduction of molecular oxygen, reduced flavin or flavoprotein as one donor, and incorporation of one atom of oxygen"/>
    <property type="evidence" value="ECO:0007669"/>
    <property type="project" value="UniProtKB-EC"/>
</dbReference>
<dbReference type="InterPro" id="IPR002401">
    <property type="entry name" value="Cyt_P450_E_grp-I"/>
</dbReference>
<evidence type="ECO:0000256" key="15">
    <source>
        <dbReference type="PIRSR" id="PIRSR602401-1"/>
    </source>
</evidence>
<dbReference type="SUPFAM" id="SSF48264">
    <property type="entry name" value="Cytochrome P450"/>
    <property type="match status" value="1"/>
</dbReference>
<keyword evidence="7 15" id="KW-0479">Metal-binding</keyword>
<keyword evidence="11 15" id="KW-0408">Iron</keyword>
<dbReference type="GO" id="GO:0005789">
    <property type="term" value="C:endoplasmic reticulum membrane"/>
    <property type="evidence" value="ECO:0007669"/>
    <property type="project" value="UniProtKB-SubCell"/>
</dbReference>
<dbReference type="PROSITE" id="PS00086">
    <property type="entry name" value="CYTOCHROME_P450"/>
    <property type="match status" value="1"/>
</dbReference>
<comment type="catalytic activity">
    <reaction evidence="14">
        <text>an organic molecule + reduced [NADPH--hemoprotein reductase] + O2 = an alcohol + oxidized [NADPH--hemoprotein reductase] + H2O + H(+)</text>
        <dbReference type="Rhea" id="RHEA:17149"/>
        <dbReference type="Rhea" id="RHEA-COMP:11964"/>
        <dbReference type="Rhea" id="RHEA-COMP:11965"/>
        <dbReference type="ChEBI" id="CHEBI:15377"/>
        <dbReference type="ChEBI" id="CHEBI:15378"/>
        <dbReference type="ChEBI" id="CHEBI:15379"/>
        <dbReference type="ChEBI" id="CHEBI:30879"/>
        <dbReference type="ChEBI" id="CHEBI:57618"/>
        <dbReference type="ChEBI" id="CHEBI:58210"/>
        <dbReference type="ChEBI" id="CHEBI:142491"/>
        <dbReference type="EC" id="1.14.14.1"/>
    </reaction>
</comment>
<dbReference type="InterPro" id="IPR036396">
    <property type="entry name" value="Cyt_P450_sf"/>
</dbReference>
<evidence type="ECO:0000313" key="18">
    <source>
        <dbReference type="EMBL" id="ASX93976.1"/>
    </source>
</evidence>
<name>A0A286MXM4_9NEOP</name>
<keyword evidence="17" id="KW-0732">Signal</keyword>
<comment type="cofactor">
    <cofactor evidence="1 15">
        <name>heme</name>
        <dbReference type="ChEBI" id="CHEBI:30413"/>
    </cofactor>
</comment>
<organism evidence="18">
    <name type="scientific">Zygaena filipendulae</name>
    <dbReference type="NCBI Taxonomy" id="287375"/>
    <lineage>
        <taxon>Eukaryota</taxon>
        <taxon>Metazoa</taxon>
        <taxon>Ecdysozoa</taxon>
        <taxon>Arthropoda</taxon>
        <taxon>Hexapoda</taxon>
        <taxon>Insecta</taxon>
        <taxon>Pterygota</taxon>
        <taxon>Neoptera</taxon>
        <taxon>Endopterygota</taxon>
        <taxon>Lepidoptera</taxon>
        <taxon>Glossata</taxon>
        <taxon>Ditrysia</taxon>
        <taxon>Zygaenoidea</taxon>
        <taxon>Zygaenidae</taxon>
        <taxon>Zygaeninae</taxon>
        <taxon>Zygaena</taxon>
    </lineage>
</organism>
<evidence type="ECO:0000256" key="17">
    <source>
        <dbReference type="SAM" id="SignalP"/>
    </source>
</evidence>
<dbReference type="InterPro" id="IPR017972">
    <property type="entry name" value="Cyt_P450_CS"/>
</dbReference>
<dbReference type="GO" id="GO:0005506">
    <property type="term" value="F:iron ion binding"/>
    <property type="evidence" value="ECO:0007669"/>
    <property type="project" value="InterPro"/>
</dbReference>
<feature type="signal peptide" evidence="17">
    <location>
        <begin position="1"/>
        <end position="17"/>
    </location>
</feature>
<sequence>MFFVLILLLFVLIYLYSTRNHGYWSKRNVKHDFPVPLFGNHIRNQFGLKSITQITTELYNKYSDEKVVGYYTGTTPELIIRDPDIIRCILSVDFSCFYVRGMGRDPEKEPLLYSLFHVEGDQWKLLRQRLTPAFTTAKLKNMFPLIVNCAEKLHVVGEGIVSRGGECDVRELMARFTTEFIGACGFGIEMDSINNENSMFRNLGRLLFERSFTEIIKMNLYELFPELRYFICVRDANVEKSVFELVTKIREQRNNKPCGRNDFIDLLLAIEENGTIEGESIEKVDADNKPLKVEMEMDFKCMVAQVFVFFAAGFETSSSVTSYTLHELAYHPDIQARIQDEIDEVLSRYDNKFCYEAVAEMTLLEMALKEGLRLFPSLGVLNRVCTRRYTLPGTNVTIDPGVKIMIPVQALQTDEQYFKDAKEFRPERFSGEEGKKINKYTYLPFGVGPRACIGSRLGHMQSLAGLAALLQKFTVEPSTCTKRVPPIKPTSNVVQGVEGGLNLKMKLRNKVK</sequence>
<dbReference type="EC" id="1.14.14.1" evidence="5"/>